<accession>A0A1U8Q8W7</accession>
<dbReference type="Gene3D" id="3.80.10.10">
    <property type="entry name" value="Ribonuclease Inhibitor"/>
    <property type="match status" value="1"/>
</dbReference>
<reference evidence="9" key="1">
    <citation type="submission" date="2025-08" db="UniProtKB">
        <authorList>
            <consortium name="RefSeq"/>
        </authorList>
    </citation>
    <scope>IDENTIFICATION</scope>
</reference>
<dbReference type="RefSeq" id="XP_019055037.1">
    <property type="nucleotide sequence ID" value="XM_019199492.1"/>
</dbReference>
<feature type="domain" description="NB-ARC" evidence="4">
    <location>
        <begin position="178"/>
        <end position="353"/>
    </location>
</feature>
<gene>
    <name evidence="9" type="primary">LOC109113888</name>
</gene>
<dbReference type="Gene3D" id="1.20.5.4130">
    <property type="match status" value="1"/>
</dbReference>
<dbReference type="InterPro" id="IPR044974">
    <property type="entry name" value="Disease_R_plants"/>
</dbReference>
<dbReference type="GeneID" id="109113888"/>
<dbReference type="PANTHER" id="PTHR23155">
    <property type="entry name" value="DISEASE RESISTANCE PROTEIN RP"/>
    <property type="match status" value="1"/>
</dbReference>
<dbReference type="OMA" id="RVFEMKA"/>
<dbReference type="GO" id="GO:0051707">
    <property type="term" value="P:response to other organism"/>
    <property type="evidence" value="ECO:0007669"/>
    <property type="project" value="UniProtKB-ARBA"/>
</dbReference>
<proteinExistence type="predicted"/>
<evidence type="ECO:0000256" key="1">
    <source>
        <dbReference type="ARBA" id="ARBA00022737"/>
    </source>
</evidence>
<dbReference type="SUPFAM" id="SSF52540">
    <property type="entry name" value="P-loop containing nucleoside triphosphate hydrolases"/>
    <property type="match status" value="1"/>
</dbReference>
<dbReference type="Pfam" id="PF00931">
    <property type="entry name" value="NB-ARC"/>
    <property type="match status" value="1"/>
</dbReference>
<evidence type="ECO:0000259" key="4">
    <source>
        <dbReference type="Pfam" id="PF00931"/>
    </source>
</evidence>
<keyword evidence="8" id="KW-1185">Reference proteome</keyword>
<feature type="domain" description="Disease resistance R13L4/SHOC-2-like LRR" evidence="7">
    <location>
        <begin position="560"/>
        <end position="891"/>
    </location>
</feature>
<organism evidence="8 9">
    <name type="scientific">Nelumbo nucifera</name>
    <name type="common">Sacred lotus</name>
    <dbReference type="NCBI Taxonomy" id="4432"/>
    <lineage>
        <taxon>Eukaryota</taxon>
        <taxon>Viridiplantae</taxon>
        <taxon>Streptophyta</taxon>
        <taxon>Embryophyta</taxon>
        <taxon>Tracheophyta</taxon>
        <taxon>Spermatophyta</taxon>
        <taxon>Magnoliopsida</taxon>
        <taxon>Proteales</taxon>
        <taxon>Nelumbonaceae</taxon>
        <taxon>Nelumbo</taxon>
    </lineage>
</organism>
<dbReference type="OrthoDB" id="690341at2759"/>
<dbReference type="SUPFAM" id="SSF52058">
    <property type="entry name" value="L domain-like"/>
    <property type="match status" value="1"/>
</dbReference>
<feature type="domain" description="Disease resistance protein winged helix" evidence="6">
    <location>
        <begin position="443"/>
        <end position="515"/>
    </location>
</feature>
<feature type="domain" description="Disease resistance N-terminal" evidence="5">
    <location>
        <begin position="5"/>
        <end position="91"/>
    </location>
</feature>
<dbReference type="Pfam" id="PF23559">
    <property type="entry name" value="WHD_DRP"/>
    <property type="match status" value="1"/>
</dbReference>
<dbReference type="Gene3D" id="1.10.8.430">
    <property type="entry name" value="Helical domain of apoptotic protease-activating factors"/>
    <property type="match status" value="1"/>
</dbReference>
<evidence type="ECO:0000256" key="2">
    <source>
        <dbReference type="ARBA" id="ARBA00022741"/>
    </source>
</evidence>
<keyword evidence="3" id="KW-0611">Plant defense</keyword>
<dbReference type="PRINTS" id="PR00364">
    <property type="entry name" value="DISEASERSIST"/>
</dbReference>
<dbReference type="Gene3D" id="3.40.50.300">
    <property type="entry name" value="P-loop containing nucleotide triphosphate hydrolases"/>
    <property type="match status" value="1"/>
</dbReference>
<dbReference type="FunFam" id="1.10.10.10:FF:000322">
    <property type="entry name" value="Probable disease resistance protein At1g63360"/>
    <property type="match status" value="1"/>
</dbReference>
<dbReference type="Proteomes" id="UP000189703">
    <property type="component" value="Unplaced"/>
</dbReference>
<dbReference type="GO" id="GO:0006952">
    <property type="term" value="P:defense response"/>
    <property type="evidence" value="ECO:0007669"/>
    <property type="project" value="UniProtKB-KW"/>
</dbReference>
<dbReference type="PANTHER" id="PTHR23155:SF1205">
    <property type="entry name" value="DISEASE RESISTANCE PROTEIN RPM1"/>
    <property type="match status" value="1"/>
</dbReference>
<dbReference type="GO" id="GO:0043531">
    <property type="term" value="F:ADP binding"/>
    <property type="evidence" value="ECO:0007669"/>
    <property type="project" value="InterPro"/>
</dbReference>
<dbReference type="FunFam" id="3.40.50.300:FF:001091">
    <property type="entry name" value="Probable disease resistance protein At1g61300"/>
    <property type="match status" value="1"/>
</dbReference>
<dbReference type="CDD" id="cd14798">
    <property type="entry name" value="RX-CC_like"/>
    <property type="match status" value="1"/>
</dbReference>
<evidence type="ECO:0000313" key="9">
    <source>
        <dbReference type="RefSeq" id="XP_019055037.1"/>
    </source>
</evidence>
<dbReference type="AlphaFoldDB" id="A0A1U8Q8W7"/>
<evidence type="ECO:0000313" key="8">
    <source>
        <dbReference type="Proteomes" id="UP000189703"/>
    </source>
</evidence>
<keyword evidence="2" id="KW-0547">Nucleotide-binding</keyword>
<dbReference type="InterPro" id="IPR042197">
    <property type="entry name" value="Apaf_helical"/>
</dbReference>
<evidence type="ECO:0000259" key="6">
    <source>
        <dbReference type="Pfam" id="PF23559"/>
    </source>
</evidence>
<dbReference type="InterPro" id="IPR036388">
    <property type="entry name" value="WH-like_DNA-bd_sf"/>
</dbReference>
<dbReference type="InterPro" id="IPR055414">
    <property type="entry name" value="LRR_R13L4/SHOC2-like"/>
</dbReference>
<dbReference type="InterPro" id="IPR058922">
    <property type="entry name" value="WHD_DRP"/>
</dbReference>
<dbReference type="InterPro" id="IPR027417">
    <property type="entry name" value="P-loop_NTPase"/>
</dbReference>
<name>A0A1U8Q8W7_NELNU</name>
<dbReference type="KEGG" id="nnu:109113888"/>
<dbReference type="InterPro" id="IPR032675">
    <property type="entry name" value="LRR_dom_sf"/>
</dbReference>
<evidence type="ECO:0000259" key="7">
    <source>
        <dbReference type="Pfam" id="PF23598"/>
    </source>
</evidence>
<dbReference type="eggNOG" id="KOG4658">
    <property type="taxonomic scope" value="Eukaryota"/>
</dbReference>
<sequence length="939" mass="108674">MAESAVGFLLEHLTSLIEEKVKLLKDVDKDVKSITDELKSIQAFLRDADTQSETNDTVKDWVAQVRNVAYDIEDVLDEFMLRFAQRGQQQRQHCLHRFISYLQKTICFLETFKIRHSLATQIKEIKDRVHDISTRRDRYKLRSLEQASAGSNSTGVKWHDIREDALLLDEAELVGIGKPKEEIIGWIVEDESRLGVISVVGMGGLGKTTLVKKVYDDQRVKRHFQTQAWVTFSESPEIHELLIEMIKQLVYAEQKQPIPQDVAEMKDVQLKQRLQEFLKKKRYVVVLDDIWTIPAWDSVKNVFPNNNFGSRIIISTRSNDVASSCIKSYFRVYNLKPLSQEESWTLFCKKTFSFSPEQICPPELEVPSQSIVKKCGGLPLAIVTVGGVLSTKQKTTTEWEMFNHSLGTDLFDDDRLKGMMKILTLSYNDLPYHLKFCFLSLFMFPEDELIEKMRLIRIWMAEGFIRRKEGKTLEEVGESYFHELINRSLLQIAKTDDDDGRVEACRVHDLIREIILSKARDQNFGAIIKQDVMLENEKIRRLSFHHFCEMVPQQEKSTTHLRSLFTFNVNTLSNTFTGGEIFSKLKLLKVLDLRDAPLSEFLEEFTNLFHLRYLSLRNTDIKEIPDSIKKLQNLETLDLKQTYVTELPTGILNLDKLRHLLVYRKELDFSSHLPQYSGFKAPSGIGGLVSLQKLDYIEANTGSELIRGLERLVQLRRLGIVKLRREDGIHLCSSINKMRHLESLGVHVIEEEEILDLESLSTPPPLLRRIMLKGRLEKLPRWIPSLHNLFCICLWGTKLKDDPLEALEGLSNLMTLYLIEAYRGEQLHFQSGRFQKLKVLYLHSLGGLRVITMEERSLPHLEKLYIVNCRILEEVPSGIERLTELEELSFHNMPDEFHLKISCNGEDHHKVAHVPCVLFLNWIDGEITKYDIHDAARLS</sequence>
<keyword evidence="1" id="KW-0677">Repeat</keyword>
<dbReference type="Gene3D" id="1.10.10.10">
    <property type="entry name" value="Winged helix-like DNA-binding domain superfamily/Winged helix DNA-binding domain"/>
    <property type="match status" value="1"/>
</dbReference>
<dbReference type="InterPro" id="IPR002182">
    <property type="entry name" value="NB-ARC"/>
</dbReference>
<dbReference type="InterPro" id="IPR041118">
    <property type="entry name" value="Rx_N"/>
</dbReference>
<dbReference type="Pfam" id="PF23598">
    <property type="entry name" value="LRR_14"/>
    <property type="match status" value="1"/>
</dbReference>
<dbReference type="Pfam" id="PF18052">
    <property type="entry name" value="Rx_N"/>
    <property type="match status" value="1"/>
</dbReference>
<dbReference type="InterPro" id="IPR038005">
    <property type="entry name" value="RX-like_CC"/>
</dbReference>
<protein>
    <submittedName>
        <fullName evidence="9">Disease resistance protein RPM1-like isoform X1</fullName>
    </submittedName>
</protein>
<evidence type="ECO:0000256" key="3">
    <source>
        <dbReference type="ARBA" id="ARBA00022821"/>
    </source>
</evidence>
<dbReference type="STRING" id="4432.A0A1U8Q8W7"/>
<evidence type="ECO:0000259" key="5">
    <source>
        <dbReference type="Pfam" id="PF18052"/>
    </source>
</evidence>